<evidence type="ECO:0000256" key="11">
    <source>
        <dbReference type="ARBA" id="ARBA00023264"/>
    </source>
</evidence>
<evidence type="ECO:0000259" key="12">
    <source>
        <dbReference type="PROSITE" id="PS50146"/>
    </source>
</evidence>
<evidence type="ECO:0000256" key="9">
    <source>
        <dbReference type="ARBA" id="ARBA00023098"/>
    </source>
</evidence>
<keyword evidence="11" id="KW-1208">Phospholipid metabolism</keyword>
<keyword evidence="3 13" id="KW-0808">Transferase</keyword>
<dbReference type="Gene3D" id="3.40.50.10330">
    <property type="entry name" value="Probable inorganic polyphosphate/atp-NAD kinase, domain 1"/>
    <property type="match status" value="1"/>
</dbReference>
<evidence type="ECO:0000256" key="8">
    <source>
        <dbReference type="ARBA" id="ARBA00022842"/>
    </source>
</evidence>
<dbReference type="NCBIfam" id="TIGR00147">
    <property type="entry name" value="YegS/Rv2252/BmrU family lipid kinase"/>
    <property type="match status" value="1"/>
</dbReference>
<evidence type="ECO:0000256" key="4">
    <source>
        <dbReference type="ARBA" id="ARBA00022723"/>
    </source>
</evidence>
<evidence type="ECO:0000256" key="3">
    <source>
        <dbReference type="ARBA" id="ARBA00022679"/>
    </source>
</evidence>
<evidence type="ECO:0000256" key="5">
    <source>
        <dbReference type="ARBA" id="ARBA00022741"/>
    </source>
</evidence>
<dbReference type="PROSITE" id="PS50146">
    <property type="entry name" value="DAGK"/>
    <property type="match status" value="1"/>
</dbReference>
<sequence>MAKTTVQQMEQVTAPEKAYFILNPKSGVQSSISVPDLIAEHLDTARWSPEIVLTQHAGHATDLARQAVAAGARLVVAVGGDGTVNEVARGVKDTSAALGILPKGSGNGLARHLGIPLVLPQALALLNEPTFHHIDSCTINGHPFFCTAGIGFDGLVSSVFAASTKRGLSSYVQLVVREFRNFKSETATVSINGRDLTSDFFVVAFANASQYGNNAYIAPNADIQDGLMDVCLIRHVGVAEAIQLGFGLMTKQIAHSNLAEFHTCSTVQVQSPEPQYFHADGEFMGQATEFEVKMYPKSLEVIASLGAKA</sequence>
<dbReference type="InterPro" id="IPR001206">
    <property type="entry name" value="Diacylglycerol_kinase_cat_dom"/>
</dbReference>
<dbReference type="SUPFAM" id="SSF111331">
    <property type="entry name" value="NAD kinase/diacylglycerol kinase-like"/>
    <property type="match status" value="1"/>
</dbReference>
<keyword evidence="4" id="KW-0479">Metal-binding</keyword>
<comment type="cofactor">
    <cofactor evidence="1">
        <name>Mg(2+)</name>
        <dbReference type="ChEBI" id="CHEBI:18420"/>
    </cofactor>
</comment>
<dbReference type="Proteomes" id="UP001570846">
    <property type="component" value="Unassembled WGS sequence"/>
</dbReference>
<keyword evidence="8" id="KW-0460">Magnesium</keyword>
<dbReference type="EC" id="2.7.1.-" evidence="13"/>
<evidence type="ECO:0000256" key="1">
    <source>
        <dbReference type="ARBA" id="ARBA00001946"/>
    </source>
</evidence>
<dbReference type="RefSeq" id="WP_225840846.1">
    <property type="nucleotide sequence ID" value="NZ_BMMG01000005.1"/>
</dbReference>
<evidence type="ECO:0000313" key="13">
    <source>
        <dbReference type="EMBL" id="MFA1771303.1"/>
    </source>
</evidence>
<keyword evidence="14" id="KW-1185">Reference proteome</keyword>
<evidence type="ECO:0000256" key="2">
    <source>
        <dbReference type="ARBA" id="ARBA00022516"/>
    </source>
</evidence>
<dbReference type="PANTHER" id="PTHR12358">
    <property type="entry name" value="SPHINGOSINE KINASE"/>
    <property type="match status" value="1"/>
</dbReference>
<dbReference type="GO" id="GO:0016301">
    <property type="term" value="F:kinase activity"/>
    <property type="evidence" value="ECO:0007669"/>
    <property type="project" value="UniProtKB-KW"/>
</dbReference>
<protein>
    <submittedName>
        <fullName evidence="13">Diacylglycerol kinase family protein</fullName>
        <ecNumber evidence="13">2.7.1.-</ecNumber>
    </submittedName>
</protein>
<keyword evidence="2" id="KW-0444">Lipid biosynthesis</keyword>
<dbReference type="Pfam" id="PF19279">
    <property type="entry name" value="YegS_C"/>
    <property type="match status" value="1"/>
</dbReference>
<reference evidence="13 14" key="1">
    <citation type="submission" date="2024-08" db="EMBL/GenBank/DDBJ databases">
        <authorList>
            <person name="Wei W."/>
        </authorList>
    </citation>
    <scope>NUCLEOTIDE SEQUENCE [LARGE SCALE GENOMIC DNA]</scope>
    <source>
        <strain evidence="13 14">XU2</strain>
    </source>
</reference>
<keyword evidence="9" id="KW-0443">Lipid metabolism</keyword>
<comment type="caution">
    <text evidence="13">The sequence shown here is derived from an EMBL/GenBank/DDBJ whole genome shotgun (WGS) entry which is preliminary data.</text>
</comment>
<organism evidence="13 14">
    <name type="scientific">Rufibacter glacialis</name>
    <dbReference type="NCBI Taxonomy" id="1259555"/>
    <lineage>
        <taxon>Bacteria</taxon>
        <taxon>Pseudomonadati</taxon>
        <taxon>Bacteroidota</taxon>
        <taxon>Cytophagia</taxon>
        <taxon>Cytophagales</taxon>
        <taxon>Hymenobacteraceae</taxon>
        <taxon>Rufibacter</taxon>
    </lineage>
</organism>
<dbReference type="PANTHER" id="PTHR12358:SF106">
    <property type="entry name" value="LIPID KINASE YEGS"/>
    <property type="match status" value="1"/>
</dbReference>
<gene>
    <name evidence="13" type="ORF">ACD591_08370</name>
</gene>
<dbReference type="SMART" id="SM00046">
    <property type="entry name" value="DAGKc"/>
    <property type="match status" value="1"/>
</dbReference>
<evidence type="ECO:0000313" key="14">
    <source>
        <dbReference type="Proteomes" id="UP001570846"/>
    </source>
</evidence>
<dbReference type="InterPro" id="IPR050187">
    <property type="entry name" value="Lipid_Phosphate_FormReg"/>
</dbReference>
<accession>A0ABV4RDW2</accession>
<evidence type="ECO:0000256" key="6">
    <source>
        <dbReference type="ARBA" id="ARBA00022777"/>
    </source>
</evidence>
<dbReference type="EMBL" id="JBGOGF010000004">
    <property type="protein sequence ID" value="MFA1771303.1"/>
    <property type="molecule type" value="Genomic_DNA"/>
</dbReference>
<dbReference type="Gene3D" id="2.60.200.40">
    <property type="match status" value="1"/>
</dbReference>
<dbReference type="InterPro" id="IPR017438">
    <property type="entry name" value="ATP-NAD_kinase_N"/>
</dbReference>
<name>A0ABV4RDW2_9BACT</name>
<dbReference type="Pfam" id="PF00781">
    <property type="entry name" value="DAGK_cat"/>
    <property type="match status" value="1"/>
</dbReference>
<keyword evidence="5" id="KW-0547">Nucleotide-binding</keyword>
<keyword evidence="10" id="KW-0594">Phospholipid biosynthesis</keyword>
<keyword evidence="6 13" id="KW-0418">Kinase</keyword>
<evidence type="ECO:0000256" key="7">
    <source>
        <dbReference type="ARBA" id="ARBA00022840"/>
    </source>
</evidence>
<proteinExistence type="predicted"/>
<feature type="domain" description="DAGKc" evidence="12">
    <location>
        <begin position="13"/>
        <end position="143"/>
    </location>
</feature>
<dbReference type="InterPro" id="IPR005218">
    <property type="entry name" value="Diacylglycerol/lipid_kinase"/>
</dbReference>
<dbReference type="InterPro" id="IPR045540">
    <property type="entry name" value="YegS/DAGK_C"/>
</dbReference>
<evidence type="ECO:0000256" key="10">
    <source>
        <dbReference type="ARBA" id="ARBA00023209"/>
    </source>
</evidence>
<keyword evidence="7" id="KW-0067">ATP-binding</keyword>
<dbReference type="InterPro" id="IPR016064">
    <property type="entry name" value="NAD/diacylglycerol_kinase_sf"/>
</dbReference>